<keyword evidence="1" id="KW-0812">Transmembrane</keyword>
<dbReference type="Proteomes" id="UP000194151">
    <property type="component" value="Chromosome"/>
</dbReference>
<name>A0A1W6YS55_9BORD</name>
<evidence type="ECO:0000256" key="1">
    <source>
        <dbReference type="SAM" id="Phobius"/>
    </source>
</evidence>
<protein>
    <submittedName>
        <fullName evidence="2">Uncharacterized protein</fullName>
    </submittedName>
</protein>
<dbReference type="KEGG" id="bgv:CAL12_26050"/>
<gene>
    <name evidence="2" type="ORF">CAL12_26050</name>
</gene>
<feature type="transmembrane region" description="Helical" evidence="1">
    <location>
        <begin position="6"/>
        <end position="27"/>
    </location>
</feature>
<proteinExistence type="predicted"/>
<sequence length="70" mass="7247">MVPLLLLVWEPLCMVLFFFVLVPMPVFDCGVAVEFTGGDAVPGGTLGLFGGVAVESFGVVDGVVGADDWA</sequence>
<keyword evidence="3" id="KW-1185">Reference proteome</keyword>
<accession>A0A1W6YS55</accession>
<evidence type="ECO:0000313" key="2">
    <source>
        <dbReference type="EMBL" id="ARP83935.1"/>
    </source>
</evidence>
<dbReference type="EMBL" id="CP021108">
    <property type="protein sequence ID" value="ARP83935.1"/>
    <property type="molecule type" value="Genomic_DNA"/>
</dbReference>
<organism evidence="2 3">
    <name type="scientific">Bordetella genomosp. 8</name>
    <dbReference type="NCBI Taxonomy" id="1416806"/>
    <lineage>
        <taxon>Bacteria</taxon>
        <taxon>Pseudomonadati</taxon>
        <taxon>Pseudomonadota</taxon>
        <taxon>Betaproteobacteria</taxon>
        <taxon>Burkholderiales</taxon>
        <taxon>Alcaligenaceae</taxon>
        <taxon>Bordetella</taxon>
    </lineage>
</organism>
<dbReference type="AlphaFoldDB" id="A0A1W6YS55"/>
<reference evidence="2 3" key="1">
    <citation type="submission" date="2017-05" db="EMBL/GenBank/DDBJ databases">
        <title>Complete and WGS of Bordetella genogroups.</title>
        <authorList>
            <person name="Spilker T."/>
            <person name="LiPuma J."/>
        </authorList>
    </citation>
    <scope>NUCLEOTIDE SEQUENCE [LARGE SCALE GENOMIC DNA]</scope>
    <source>
        <strain evidence="2 3">AU19157</strain>
    </source>
</reference>
<evidence type="ECO:0000313" key="3">
    <source>
        <dbReference type="Proteomes" id="UP000194151"/>
    </source>
</evidence>
<keyword evidence="1" id="KW-0472">Membrane</keyword>
<keyword evidence="1" id="KW-1133">Transmembrane helix</keyword>